<protein>
    <submittedName>
        <fullName evidence="2">Uncharacterized protein</fullName>
    </submittedName>
</protein>
<comment type="caution">
    <text evidence="2">The sequence shown here is derived from an EMBL/GenBank/DDBJ whole genome shotgun (WGS) entry which is preliminary data.</text>
</comment>
<feature type="compositionally biased region" description="Basic and acidic residues" evidence="1">
    <location>
        <begin position="78"/>
        <end position="94"/>
    </location>
</feature>
<evidence type="ECO:0000313" key="2">
    <source>
        <dbReference type="EMBL" id="PIR97700.1"/>
    </source>
</evidence>
<dbReference type="Proteomes" id="UP000230557">
    <property type="component" value="Unassembled WGS sequence"/>
</dbReference>
<gene>
    <name evidence="2" type="ORF">COT91_00020</name>
</gene>
<evidence type="ECO:0000313" key="3">
    <source>
        <dbReference type="Proteomes" id="UP000230557"/>
    </source>
</evidence>
<accession>A0A2H0VHE2</accession>
<feature type="region of interest" description="Disordered" evidence="1">
    <location>
        <begin position="114"/>
        <end position="159"/>
    </location>
</feature>
<dbReference type="EMBL" id="PFAJ01000001">
    <property type="protein sequence ID" value="PIR97700.1"/>
    <property type="molecule type" value="Genomic_DNA"/>
</dbReference>
<proteinExistence type="predicted"/>
<sequence length="175" mass="20215">MREKFGGSQEQTDWIAPAESRGDSYGRVFRQTEETLLDKARGKAREVARVMVVVTALTFVAGVPKEGYALNLPNQPEKTADDSRRDTGSWNKKVEDLKKENSRVGVDVETIQEDVKKEEKKPQKKGRVETEFEKIAKRTKRETENRAKARERQGQREIQNKIERKIGKVLRIPRY</sequence>
<dbReference type="AlphaFoldDB" id="A0A2H0VHE2"/>
<organism evidence="2 3">
    <name type="scientific">Candidatus Doudnabacteria bacterium CG10_big_fil_rev_8_21_14_0_10_41_10</name>
    <dbReference type="NCBI Taxonomy" id="1974551"/>
    <lineage>
        <taxon>Bacteria</taxon>
        <taxon>Candidatus Doudnaibacteriota</taxon>
    </lineage>
</organism>
<name>A0A2H0VHE2_9BACT</name>
<feature type="region of interest" description="Disordered" evidence="1">
    <location>
        <begin position="66"/>
        <end position="94"/>
    </location>
</feature>
<reference evidence="3" key="1">
    <citation type="submission" date="2017-09" db="EMBL/GenBank/DDBJ databases">
        <title>Depth-based differentiation of microbial function through sediment-hosted aquifers and enrichment of novel symbionts in the deep terrestrial subsurface.</title>
        <authorList>
            <person name="Probst A.J."/>
            <person name="Ladd B."/>
            <person name="Jarett J.K."/>
            <person name="Geller-Mcgrath D.E."/>
            <person name="Sieber C.M.K."/>
            <person name="Emerson J.B."/>
            <person name="Anantharaman K."/>
            <person name="Thomas B.C."/>
            <person name="Malmstrom R."/>
            <person name="Stieglmeier M."/>
            <person name="Klingl A."/>
            <person name="Woyke T."/>
            <person name="Ryan C.M."/>
            <person name="Banfield J.F."/>
        </authorList>
    </citation>
    <scope>NUCLEOTIDE SEQUENCE [LARGE SCALE GENOMIC DNA]</scope>
</reference>
<feature type="region of interest" description="Disordered" evidence="1">
    <location>
        <begin position="1"/>
        <end position="21"/>
    </location>
</feature>
<evidence type="ECO:0000256" key="1">
    <source>
        <dbReference type="SAM" id="MobiDB-lite"/>
    </source>
</evidence>